<evidence type="ECO:0000313" key="2">
    <source>
        <dbReference type="EMBL" id="GGJ68960.1"/>
    </source>
</evidence>
<dbReference type="InterPro" id="IPR018376">
    <property type="entry name" value="Enoyl-CoA_hyd/isom_CS"/>
</dbReference>
<gene>
    <name evidence="2" type="ORF">GCM10010121_094620</name>
</gene>
<dbReference type="EMBL" id="BMQA01000108">
    <property type="protein sequence ID" value="GGJ68960.1"/>
    <property type="molecule type" value="Genomic_DNA"/>
</dbReference>
<sequence length="257" mass="26773">MSGPDATAPVLLSIDRGIAHITLNRPDSANAFDLPAAQAFCSVVDRCADDDAVRVILVTGAGRRFCGGGDVRSFVAAPDHGAYVHELAATLGAGLRRLADLSIPVVAGVHGAVAGAGLGFVLAADLVTAARSTRFTMAFSNIGLTPDSGVSYLLPRVVGLRRALDLTLSQRVLTADEALEWGLVNEVVEDNDVRARAADMARLLAEGPAAAFGQARRLLRSSYEVSRDIHAEDEARTIGSAVTSGEAGELIAKFLGR</sequence>
<comment type="similarity">
    <text evidence="1">Belongs to the enoyl-CoA hydratase/isomerase family.</text>
</comment>
<dbReference type="Pfam" id="PF00378">
    <property type="entry name" value="ECH_1"/>
    <property type="match status" value="1"/>
</dbReference>
<dbReference type="InterPro" id="IPR029045">
    <property type="entry name" value="ClpP/crotonase-like_dom_sf"/>
</dbReference>
<dbReference type="InterPro" id="IPR001753">
    <property type="entry name" value="Enoyl-CoA_hydra/iso"/>
</dbReference>
<accession>A0A917UMU9</accession>
<protein>
    <submittedName>
        <fullName evidence="2">Enoyl-CoA hydratase</fullName>
    </submittedName>
</protein>
<dbReference type="GO" id="GO:0003824">
    <property type="term" value="F:catalytic activity"/>
    <property type="evidence" value="ECO:0007669"/>
    <property type="project" value="InterPro"/>
</dbReference>
<reference evidence="2" key="1">
    <citation type="journal article" date="2014" name="Int. J. Syst. Evol. Microbiol.">
        <title>Complete genome sequence of Corynebacterium casei LMG S-19264T (=DSM 44701T), isolated from a smear-ripened cheese.</title>
        <authorList>
            <consortium name="US DOE Joint Genome Institute (JGI-PGF)"/>
            <person name="Walter F."/>
            <person name="Albersmeier A."/>
            <person name="Kalinowski J."/>
            <person name="Ruckert C."/>
        </authorList>
    </citation>
    <scope>NUCLEOTIDE SEQUENCE</scope>
    <source>
        <strain evidence="2">JCM 3086</strain>
    </source>
</reference>
<evidence type="ECO:0000256" key="1">
    <source>
        <dbReference type="RuleBase" id="RU003707"/>
    </source>
</evidence>
<reference evidence="2" key="2">
    <citation type="submission" date="2020-09" db="EMBL/GenBank/DDBJ databases">
        <authorList>
            <person name="Sun Q."/>
            <person name="Ohkuma M."/>
        </authorList>
    </citation>
    <scope>NUCLEOTIDE SEQUENCE</scope>
    <source>
        <strain evidence="2">JCM 3086</strain>
    </source>
</reference>
<comment type="caution">
    <text evidence="2">The sequence shown here is derived from an EMBL/GenBank/DDBJ whole genome shotgun (WGS) entry which is preliminary data.</text>
</comment>
<proteinExistence type="inferred from homology"/>
<dbReference type="Proteomes" id="UP000657574">
    <property type="component" value="Unassembled WGS sequence"/>
</dbReference>
<organism evidence="2 3">
    <name type="scientific">Streptomyces brasiliensis</name>
    <dbReference type="NCBI Taxonomy" id="1954"/>
    <lineage>
        <taxon>Bacteria</taxon>
        <taxon>Bacillati</taxon>
        <taxon>Actinomycetota</taxon>
        <taxon>Actinomycetes</taxon>
        <taxon>Kitasatosporales</taxon>
        <taxon>Streptomycetaceae</taxon>
        <taxon>Streptomyces</taxon>
    </lineage>
</organism>
<dbReference type="PANTHER" id="PTHR43459:SF1">
    <property type="entry name" value="EG:BACN32G11.4 PROTEIN"/>
    <property type="match status" value="1"/>
</dbReference>
<dbReference type="Gene3D" id="3.90.226.10">
    <property type="entry name" value="2-enoyl-CoA Hydratase, Chain A, domain 1"/>
    <property type="match status" value="1"/>
</dbReference>
<dbReference type="SUPFAM" id="SSF52096">
    <property type="entry name" value="ClpP/crotonase"/>
    <property type="match status" value="1"/>
</dbReference>
<dbReference type="PANTHER" id="PTHR43459">
    <property type="entry name" value="ENOYL-COA HYDRATASE"/>
    <property type="match status" value="1"/>
</dbReference>
<keyword evidence="3" id="KW-1185">Reference proteome</keyword>
<dbReference type="AlphaFoldDB" id="A0A917UMU9"/>
<dbReference type="RefSeq" id="WP_189317468.1">
    <property type="nucleotide sequence ID" value="NZ_BMQA01000108.1"/>
</dbReference>
<dbReference type="CDD" id="cd06558">
    <property type="entry name" value="crotonase-like"/>
    <property type="match status" value="1"/>
</dbReference>
<name>A0A917UMU9_9ACTN</name>
<evidence type="ECO:0000313" key="3">
    <source>
        <dbReference type="Proteomes" id="UP000657574"/>
    </source>
</evidence>
<dbReference type="PROSITE" id="PS00166">
    <property type="entry name" value="ENOYL_COA_HYDRATASE"/>
    <property type="match status" value="1"/>
</dbReference>